<organism evidence="3 4">
    <name type="scientific">Ktedonospora formicarum</name>
    <dbReference type="NCBI Taxonomy" id="2778364"/>
    <lineage>
        <taxon>Bacteria</taxon>
        <taxon>Bacillati</taxon>
        <taxon>Chloroflexota</taxon>
        <taxon>Ktedonobacteria</taxon>
        <taxon>Ktedonobacterales</taxon>
        <taxon>Ktedonobacteraceae</taxon>
        <taxon>Ktedonospora</taxon>
    </lineage>
</organism>
<dbReference type="InterPro" id="IPR019920">
    <property type="entry name" value="F420-binding_dom_put"/>
</dbReference>
<dbReference type="RefSeq" id="WP_220193847.1">
    <property type="nucleotide sequence ID" value="NZ_BNJF01000001.1"/>
</dbReference>
<dbReference type="PANTHER" id="PTHR35176">
    <property type="entry name" value="HEME OXYGENASE HI_0854-RELATED"/>
    <property type="match status" value="1"/>
</dbReference>
<dbReference type="InterPro" id="IPR011576">
    <property type="entry name" value="Pyridox_Oxase_N"/>
</dbReference>
<keyword evidence="4" id="KW-1185">Reference proteome</keyword>
<comment type="caution">
    <text evidence="3">The sequence shown here is derived from an EMBL/GenBank/DDBJ whole genome shotgun (WGS) entry which is preliminary data.</text>
</comment>
<dbReference type="EMBL" id="BNJF01000001">
    <property type="protein sequence ID" value="GHO44456.1"/>
    <property type="molecule type" value="Genomic_DNA"/>
</dbReference>
<dbReference type="GO" id="GO:0016627">
    <property type="term" value="F:oxidoreductase activity, acting on the CH-CH group of donors"/>
    <property type="evidence" value="ECO:0007669"/>
    <property type="project" value="TreeGrafter"/>
</dbReference>
<evidence type="ECO:0000259" key="2">
    <source>
        <dbReference type="Pfam" id="PF01243"/>
    </source>
</evidence>
<dbReference type="InterPro" id="IPR012349">
    <property type="entry name" value="Split_barrel_FMN-bd"/>
</dbReference>
<dbReference type="GO" id="GO:0005829">
    <property type="term" value="C:cytosol"/>
    <property type="evidence" value="ECO:0007669"/>
    <property type="project" value="TreeGrafter"/>
</dbReference>
<name>A0A8J3MS38_9CHLR</name>
<evidence type="ECO:0000256" key="1">
    <source>
        <dbReference type="ARBA" id="ARBA00023002"/>
    </source>
</evidence>
<dbReference type="Proteomes" id="UP000612362">
    <property type="component" value="Unassembled WGS sequence"/>
</dbReference>
<dbReference type="Gene3D" id="2.30.110.10">
    <property type="entry name" value="Electron Transport, Fmn-binding Protein, Chain A"/>
    <property type="match status" value="1"/>
</dbReference>
<gene>
    <name evidence="3" type="ORF">KSX_26190</name>
</gene>
<protein>
    <submittedName>
        <fullName evidence="3">PPOX class F420-dependent enzyme</fullName>
    </submittedName>
</protein>
<dbReference type="NCBIfam" id="TIGR03618">
    <property type="entry name" value="Rv1155_F420"/>
    <property type="match status" value="1"/>
</dbReference>
<dbReference type="Pfam" id="PF01243">
    <property type="entry name" value="PNPOx_N"/>
    <property type="match status" value="1"/>
</dbReference>
<dbReference type="GO" id="GO:0070967">
    <property type="term" value="F:coenzyme F420 binding"/>
    <property type="evidence" value="ECO:0007669"/>
    <property type="project" value="TreeGrafter"/>
</dbReference>
<reference evidence="3" key="1">
    <citation type="submission" date="2020-10" db="EMBL/GenBank/DDBJ databases">
        <title>Taxonomic study of unclassified bacteria belonging to the class Ktedonobacteria.</title>
        <authorList>
            <person name="Yabe S."/>
            <person name="Wang C.M."/>
            <person name="Zheng Y."/>
            <person name="Sakai Y."/>
            <person name="Cavaletti L."/>
            <person name="Monciardini P."/>
            <person name="Donadio S."/>
        </authorList>
    </citation>
    <scope>NUCLEOTIDE SEQUENCE</scope>
    <source>
        <strain evidence="3">SOSP1-1</strain>
    </source>
</reference>
<dbReference type="AlphaFoldDB" id="A0A8J3MS38"/>
<evidence type="ECO:0000313" key="4">
    <source>
        <dbReference type="Proteomes" id="UP000612362"/>
    </source>
</evidence>
<keyword evidence="1" id="KW-0560">Oxidoreductase</keyword>
<dbReference type="PANTHER" id="PTHR35176:SF1">
    <property type="entry name" value="F420H(2)-DEPENDENT BILIVERDIN REDUCTASE"/>
    <property type="match status" value="1"/>
</dbReference>
<sequence length="142" mass="16079">MKTKNITPQVRSFLLDGTRTGKIATVRSDHRPHVVPVWFNLDGDEIVFTTGKDSLKAKNLRRDGLVAMCVDDEHPPYAYVEIEGNVSFSEDSKELLIWATRIGGRYMGQEHARDYGQRNSAPGEVVVRIHPQKVLFEEKVAE</sequence>
<feature type="domain" description="Pyridoxamine 5'-phosphate oxidase N-terminal" evidence="2">
    <location>
        <begin position="6"/>
        <end position="135"/>
    </location>
</feature>
<dbReference type="InterPro" id="IPR052019">
    <property type="entry name" value="F420H2_bilvrd_red/Heme_oxyg"/>
</dbReference>
<accession>A0A8J3MS38</accession>
<proteinExistence type="predicted"/>
<dbReference type="SUPFAM" id="SSF50475">
    <property type="entry name" value="FMN-binding split barrel"/>
    <property type="match status" value="1"/>
</dbReference>
<evidence type="ECO:0000313" key="3">
    <source>
        <dbReference type="EMBL" id="GHO44456.1"/>
    </source>
</evidence>